<dbReference type="AlphaFoldDB" id="A0AAD1ULM4"/>
<comment type="caution">
    <text evidence="1">The sequence shown here is derived from an EMBL/GenBank/DDBJ whole genome shotgun (WGS) entry which is preliminary data.</text>
</comment>
<proteinExistence type="predicted"/>
<evidence type="ECO:0000313" key="2">
    <source>
        <dbReference type="Proteomes" id="UP001295684"/>
    </source>
</evidence>
<accession>A0AAD1ULM4</accession>
<keyword evidence="2" id="KW-1185">Reference proteome</keyword>
<reference evidence="1" key="1">
    <citation type="submission" date="2023-07" db="EMBL/GenBank/DDBJ databases">
        <authorList>
            <consortium name="AG Swart"/>
            <person name="Singh M."/>
            <person name="Singh A."/>
            <person name="Seah K."/>
            <person name="Emmerich C."/>
        </authorList>
    </citation>
    <scope>NUCLEOTIDE SEQUENCE</scope>
    <source>
        <strain evidence="1">DP1</strain>
    </source>
</reference>
<evidence type="ECO:0000313" key="1">
    <source>
        <dbReference type="EMBL" id="CAI2371084.1"/>
    </source>
</evidence>
<gene>
    <name evidence="1" type="ORF">ECRASSUSDP1_LOCUS12404</name>
</gene>
<sequence>MNQNKSLWKDMVNHNAGSHIEMMNEAKPLDTLVSKASDVSSLLQRVLQNYCRSDLLHKRQKPIVQNHAQLVQAWTEAQQDGKLDIIPPVKQDENICCITSQKQTAGPDAGIIDHYHQTRISKFDMDTPENEMMGETANALVKAWNIKIDNIIKNKDLDYASLYPDLSNHKNSKINLNDTNLILERNSQNCPKVLQTSNSSNTLKKMQRFYQAIYVKAKRGLPKGMKSKKLILKSMCEKLRKTSLLSEVSTDDLLFHLCSIIYPSKTYIKNRAIFTPSQGCMETKAEVRAKRAITDFQNSLMNFSPEKFNELLNHTTFEKLYIFFMENLTMAKEKSESKDTQTEKTLAALTYKISAV</sequence>
<protein>
    <submittedName>
        <fullName evidence="1">Uncharacterized protein</fullName>
    </submittedName>
</protein>
<dbReference type="EMBL" id="CAMPGE010012308">
    <property type="protein sequence ID" value="CAI2371084.1"/>
    <property type="molecule type" value="Genomic_DNA"/>
</dbReference>
<organism evidence="1 2">
    <name type="scientific">Euplotes crassus</name>
    <dbReference type="NCBI Taxonomy" id="5936"/>
    <lineage>
        <taxon>Eukaryota</taxon>
        <taxon>Sar</taxon>
        <taxon>Alveolata</taxon>
        <taxon>Ciliophora</taxon>
        <taxon>Intramacronucleata</taxon>
        <taxon>Spirotrichea</taxon>
        <taxon>Hypotrichia</taxon>
        <taxon>Euplotida</taxon>
        <taxon>Euplotidae</taxon>
        <taxon>Moneuplotes</taxon>
    </lineage>
</organism>
<name>A0AAD1ULM4_EUPCR</name>
<dbReference type="Proteomes" id="UP001295684">
    <property type="component" value="Unassembled WGS sequence"/>
</dbReference>